<dbReference type="PROSITE" id="PS00284">
    <property type="entry name" value="SERPIN"/>
    <property type="match status" value="1"/>
</dbReference>
<dbReference type="RefSeq" id="WP_044906087.1">
    <property type="nucleotide sequence ID" value="NZ_JQIF01000063.1"/>
</dbReference>
<sequence>MKKTVRILCVLLLLTGCSSLQKTAPSKAEKPQEQANPKIAAPADIRYPKSPSIEDHDAQIAIVDDNPVDGTLLSGYADFSQESFSAILKTASDNVSYSPLSLYYPLMMTLQASEGQTAEQLQTLLHVDGRDSAKNMGNLYRRLYTDNESGQLKIANSLWIQNSYPVNKDFIETANKQFYAAAYDVDFSQAKTADLMAAWIREHTNGNLSPSIRTNESMRMAILNAVYYKARFDTEFDKKDTKKDIFYAQDGKVDADFMHKEMGSHFFIDNKDYAATSLTLSNSSSLTLVLPKEGKDIRRMMEQKGFLQELLKDDTEGADFGIVKLSLPKFKVHSKLQLADTLKAMGVTSLFDTAAELNGITNEKPFFVSDIQQETCIALNEEGIEASAYTMIGATGAANMEHPKVLDLNLNRPFLYVISTRMDGVELPLFIGVCSNPAL</sequence>
<dbReference type="MEROPS" id="I04.075"/>
<feature type="domain" description="Serpin" evidence="3">
    <location>
        <begin position="81"/>
        <end position="437"/>
    </location>
</feature>
<comment type="caution">
    <text evidence="4">The sequence shown here is derived from an EMBL/GenBank/DDBJ whole genome shotgun (WGS) entry which is preliminary data.</text>
</comment>
<reference evidence="4 5" key="1">
    <citation type="submission" date="2014-08" db="EMBL/GenBank/DDBJ databases">
        <title>Clostridium innocuum, an unnegligible vancomycin-resistant pathogen causing extra-intestinal infections.</title>
        <authorList>
            <person name="Feng Y."/>
            <person name="Chiu C.-H."/>
        </authorList>
    </citation>
    <scope>NUCLEOTIDE SEQUENCE [LARGE SCALE GENOMIC DNA]</scope>
    <source>
        <strain evidence="4 5">AN88</strain>
    </source>
</reference>
<dbReference type="InterPro" id="IPR023795">
    <property type="entry name" value="Serpin_CS"/>
</dbReference>
<evidence type="ECO:0000256" key="2">
    <source>
        <dbReference type="SAM" id="SignalP"/>
    </source>
</evidence>
<dbReference type="InterPro" id="IPR042178">
    <property type="entry name" value="Serpin_sf_1"/>
</dbReference>
<dbReference type="GO" id="GO:0008233">
    <property type="term" value="F:peptidase activity"/>
    <property type="evidence" value="ECO:0007669"/>
    <property type="project" value="UniProtKB-KW"/>
</dbReference>
<dbReference type="Gene3D" id="2.30.39.10">
    <property type="entry name" value="Alpha-1-antitrypsin, domain 1"/>
    <property type="match status" value="1"/>
</dbReference>
<gene>
    <name evidence="4" type="ORF">CIAN88_14215</name>
</gene>
<evidence type="ECO:0000313" key="5">
    <source>
        <dbReference type="Proteomes" id="UP000030008"/>
    </source>
</evidence>
<evidence type="ECO:0000313" key="4">
    <source>
        <dbReference type="EMBL" id="KGJ52539.1"/>
    </source>
</evidence>
<keyword evidence="4" id="KW-0378">Hydrolase</keyword>
<dbReference type="PANTHER" id="PTHR11461">
    <property type="entry name" value="SERINE PROTEASE INHIBITOR, SERPIN"/>
    <property type="match status" value="1"/>
</dbReference>
<evidence type="ECO:0000256" key="1">
    <source>
        <dbReference type="RuleBase" id="RU000411"/>
    </source>
</evidence>
<keyword evidence="4" id="KW-0645">Protease</keyword>
<dbReference type="PROSITE" id="PS51257">
    <property type="entry name" value="PROKAR_LIPOPROTEIN"/>
    <property type="match status" value="1"/>
</dbReference>
<dbReference type="SUPFAM" id="SSF56574">
    <property type="entry name" value="Serpins"/>
    <property type="match status" value="1"/>
</dbReference>
<proteinExistence type="inferred from homology"/>
<keyword evidence="2" id="KW-0732">Signal</keyword>
<dbReference type="GO" id="GO:0004867">
    <property type="term" value="F:serine-type endopeptidase inhibitor activity"/>
    <property type="evidence" value="ECO:0007669"/>
    <property type="project" value="InterPro"/>
</dbReference>
<dbReference type="Proteomes" id="UP000030008">
    <property type="component" value="Unassembled WGS sequence"/>
</dbReference>
<dbReference type="InterPro" id="IPR023796">
    <property type="entry name" value="Serpin_dom"/>
</dbReference>
<comment type="similarity">
    <text evidence="1">Belongs to the serpin family.</text>
</comment>
<dbReference type="AlphaFoldDB" id="A0A099I3J6"/>
<dbReference type="InterPro" id="IPR042185">
    <property type="entry name" value="Serpin_sf_2"/>
</dbReference>
<accession>A0A099I3J6</accession>
<dbReference type="SMART" id="SM00093">
    <property type="entry name" value="SERPIN"/>
    <property type="match status" value="1"/>
</dbReference>
<dbReference type="Gene3D" id="3.30.497.10">
    <property type="entry name" value="Antithrombin, subunit I, domain 2"/>
    <property type="match status" value="1"/>
</dbReference>
<feature type="chain" id="PRO_5038703926" evidence="2">
    <location>
        <begin position="24"/>
        <end position="439"/>
    </location>
</feature>
<dbReference type="GO" id="GO:0005615">
    <property type="term" value="C:extracellular space"/>
    <property type="evidence" value="ECO:0007669"/>
    <property type="project" value="InterPro"/>
</dbReference>
<name>A0A099I3J6_CLOIN</name>
<dbReference type="Pfam" id="PF00079">
    <property type="entry name" value="Serpin"/>
    <property type="match status" value="1"/>
</dbReference>
<dbReference type="PANTHER" id="PTHR11461:SF211">
    <property type="entry name" value="GH10112P-RELATED"/>
    <property type="match status" value="1"/>
</dbReference>
<dbReference type="InterPro" id="IPR036186">
    <property type="entry name" value="Serpin_sf"/>
</dbReference>
<dbReference type="EMBL" id="JQIF01000063">
    <property type="protein sequence ID" value="KGJ52539.1"/>
    <property type="molecule type" value="Genomic_DNA"/>
</dbReference>
<protein>
    <submittedName>
        <fullName evidence="4">Serine protease</fullName>
    </submittedName>
</protein>
<dbReference type="InterPro" id="IPR000215">
    <property type="entry name" value="Serpin_fam"/>
</dbReference>
<dbReference type="GO" id="GO:0006508">
    <property type="term" value="P:proteolysis"/>
    <property type="evidence" value="ECO:0007669"/>
    <property type="project" value="UniProtKB-KW"/>
</dbReference>
<evidence type="ECO:0000259" key="3">
    <source>
        <dbReference type="SMART" id="SM00093"/>
    </source>
</evidence>
<organism evidence="4 5">
    <name type="scientific">Clostridium innocuum</name>
    <dbReference type="NCBI Taxonomy" id="1522"/>
    <lineage>
        <taxon>Bacteria</taxon>
        <taxon>Bacillati</taxon>
        <taxon>Bacillota</taxon>
        <taxon>Clostridia</taxon>
        <taxon>Eubacteriales</taxon>
        <taxon>Clostridiaceae</taxon>
        <taxon>Clostridium</taxon>
    </lineage>
</organism>
<feature type="signal peptide" evidence="2">
    <location>
        <begin position="1"/>
        <end position="23"/>
    </location>
</feature>